<dbReference type="EMBL" id="JBDFQZ010000009">
    <property type="protein sequence ID" value="KAK9690278.1"/>
    <property type="molecule type" value="Genomic_DNA"/>
</dbReference>
<name>A0AAW1IKS3_SAPOF</name>
<organism evidence="2 3">
    <name type="scientific">Saponaria officinalis</name>
    <name type="common">Common soapwort</name>
    <name type="synonym">Lychnis saponaria</name>
    <dbReference type="NCBI Taxonomy" id="3572"/>
    <lineage>
        <taxon>Eukaryota</taxon>
        <taxon>Viridiplantae</taxon>
        <taxon>Streptophyta</taxon>
        <taxon>Embryophyta</taxon>
        <taxon>Tracheophyta</taxon>
        <taxon>Spermatophyta</taxon>
        <taxon>Magnoliopsida</taxon>
        <taxon>eudicotyledons</taxon>
        <taxon>Gunneridae</taxon>
        <taxon>Pentapetalae</taxon>
        <taxon>Caryophyllales</taxon>
        <taxon>Caryophyllaceae</taxon>
        <taxon>Caryophylleae</taxon>
        <taxon>Saponaria</taxon>
    </lineage>
</organism>
<dbReference type="AlphaFoldDB" id="A0AAW1IKS3"/>
<reference evidence="2" key="1">
    <citation type="submission" date="2024-03" db="EMBL/GenBank/DDBJ databases">
        <title>WGS assembly of Saponaria officinalis var. Norfolk2.</title>
        <authorList>
            <person name="Jenkins J."/>
            <person name="Shu S."/>
            <person name="Grimwood J."/>
            <person name="Barry K."/>
            <person name="Goodstein D."/>
            <person name="Schmutz J."/>
            <person name="Leebens-Mack J."/>
            <person name="Osbourn A."/>
        </authorList>
    </citation>
    <scope>NUCLEOTIDE SEQUENCE [LARGE SCALE GENOMIC DNA]</scope>
    <source>
        <strain evidence="2">JIC</strain>
    </source>
</reference>
<evidence type="ECO:0000256" key="1">
    <source>
        <dbReference type="SAM" id="MobiDB-lite"/>
    </source>
</evidence>
<gene>
    <name evidence="2" type="ORF">RND81_09G117800</name>
</gene>
<sequence>MDACKAKMKKSLAITPLKFNEAASRASSSTADPSLPISHGDVQGKLIGRKSEASTLHKRKRQNPTPCPKQVEGGSSSFDEARAVNTKPQRFITFELPDDLPTDEEIRQQAPDECIALCLLMKRDAELISRLNLQRMNAVKTELQKNGHREIQQPLRQLIV</sequence>
<evidence type="ECO:0000313" key="2">
    <source>
        <dbReference type="EMBL" id="KAK9690278.1"/>
    </source>
</evidence>
<protein>
    <submittedName>
        <fullName evidence="2">Uncharacterized protein</fullName>
    </submittedName>
</protein>
<keyword evidence="3" id="KW-1185">Reference proteome</keyword>
<feature type="region of interest" description="Disordered" evidence="1">
    <location>
        <begin position="19"/>
        <end position="84"/>
    </location>
</feature>
<proteinExistence type="predicted"/>
<accession>A0AAW1IKS3</accession>
<dbReference type="Proteomes" id="UP001443914">
    <property type="component" value="Unassembled WGS sequence"/>
</dbReference>
<comment type="caution">
    <text evidence="2">The sequence shown here is derived from an EMBL/GenBank/DDBJ whole genome shotgun (WGS) entry which is preliminary data.</text>
</comment>
<evidence type="ECO:0000313" key="3">
    <source>
        <dbReference type="Proteomes" id="UP001443914"/>
    </source>
</evidence>